<protein>
    <submittedName>
        <fullName evidence="1">Uncharacterized protein</fullName>
    </submittedName>
</protein>
<dbReference type="EMBL" id="QUNO01000005">
    <property type="protein sequence ID" value="REH48290.1"/>
    <property type="molecule type" value="Genomic_DNA"/>
</dbReference>
<dbReference type="OrthoDB" id="255603at2"/>
<dbReference type="AlphaFoldDB" id="A0A3E0HPT9"/>
<reference evidence="1 2" key="1">
    <citation type="submission" date="2018-08" db="EMBL/GenBank/DDBJ databases">
        <title>Genomic Encyclopedia of Archaeal and Bacterial Type Strains, Phase II (KMG-II): from individual species to whole genera.</title>
        <authorList>
            <person name="Goeker M."/>
        </authorList>
    </citation>
    <scope>NUCLEOTIDE SEQUENCE [LARGE SCALE GENOMIC DNA]</scope>
    <source>
        <strain evidence="1 2">DSM 45791</strain>
    </source>
</reference>
<keyword evidence="2" id="KW-1185">Reference proteome</keyword>
<organism evidence="1 2">
    <name type="scientific">Kutzneria buriramensis</name>
    <dbReference type="NCBI Taxonomy" id="1045776"/>
    <lineage>
        <taxon>Bacteria</taxon>
        <taxon>Bacillati</taxon>
        <taxon>Actinomycetota</taxon>
        <taxon>Actinomycetes</taxon>
        <taxon>Pseudonocardiales</taxon>
        <taxon>Pseudonocardiaceae</taxon>
        <taxon>Kutzneria</taxon>
    </lineage>
</organism>
<evidence type="ECO:0000313" key="2">
    <source>
        <dbReference type="Proteomes" id="UP000256269"/>
    </source>
</evidence>
<gene>
    <name evidence="1" type="ORF">BCF44_105148</name>
</gene>
<dbReference type="RefSeq" id="WP_116175083.1">
    <property type="nucleotide sequence ID" value="NZ_CP144375.1"/>
</dbReference>
<accession>A0A3E0HPT9</accession>
<proteinExistence type="predicted"/>
<name>A0A3E0HPT9_9PSEU</name>
<comment type="caution">
    <text evidence="1">The sequence shown here is derived from an EMBL/GenBank/DDBJ whole genome shotgun (WGS) entry which is preliminary data.</text>
</comment>
<evidence type="ECO:0000313" key="1">
    <source>
        <dbReference type="EMBL" id="REH48290.1"/>
    </source>
</evidence>
<dbReference type="Proteomes" id="UP000256269">
    <property type="component" value="Unassembled WGS sequence"/>
</dbReference>
<sequence>MSASDLCSHIVNHLEHETPHTYAYGASPKDAILVGGEHTTTVLSTQAGEARWFRIVIEEFHPDTDDPLWLDYSLLRTLARRAGIPEPVFRLGPGV</sequence>